<evidence type="ECO:0000313" key="2">
    <source>
        <dbReference type="EMBL" id="TKW19237.1"/>
    </source>
</evidence>
<evidence type="ECO:0000256" key="1">
    <source>
        <dbReference type="SAM" id="Coils"/>
    </source>
</evidence>
<protein>
    <submittedName>
        <fullName evidence="2">Uncharacterized protein</fullName>
    </submittedName>
</protein>
<proteinExistence type="predicted"/>
<dbReference type="Gramene" id="TKW19237">
    <property type="protein sequence ID" value="TKW19237"/>
    <property type="gene ID" value="SEVIR_4G007402v2"/>
</dbReference>
<accession>A0A4U6V610</accession>
<gene>
    <name evidence="2" type="ORF">SEVIR_4G007402v2</name>
</gene>
<keyword evidence="3" id="KW-1185">Reference proteome</keyword>
<dbReference type="AlphaFoldDB" id="A0A4U6V610"/>
<evidence type="ECO:0000313" key="3">
    <source>
        <dbReference type="Proteomes" id="UP000298652"/>
    </source>
</evidence>
<reference evidence="2" key="1">
    <citation type="submission" date="2019-03" db="EMBL/GenBank/DDBJ databases">
        <title>WGS assembly of Setaria viridis.</title>
        <authorList>
            <person name="Huang P."/>
            <person name="Jenkins J."/>
            <person name="Grimwood J."/>
            <person name="Barry K."/>
            <person name="Healey A."/>
            <person name="Mamidi S."/>
            <person name="Sreedasyam A."/>
            <person name="Shu S."/>
            <person name="Feldman M."/>
            <person name="Wu J."/>
            <person name="Yu Y."/>
            <person name="Chen C."/>
            <person name="Johnson J."/>
            <person name="Rokhsar D."/>
            <person name="Baxter I."/>
            <person name="Schmutz J."/>
            <person name="Brutnell T."/>
            <person name="Kellogg E."/>
        </authorList>
    </citation>
    <scope>NUCLEOTIDE SEQUENCE [LARGE SCALE GENOMIC DNA]</scope>
</reference>
<name>A0A4U6V610_SETVI</name>
<dbReference type="EMBL" id="CM016555">
    <property type="protein sequence ID" value="TKW19237.1"/>
    <property type="molecule type" value="Genomic_DNA"/>
</dbReference>
<feature type="coiled-coil region" evidence="1">
    <location>
        <begin position="11"/>
        <end position="45"/>
    </location>
</feature>
<dbReference type="Proteomes" id="UP000298652">
    <property type="component" value="Chromosome 4"/>
</dbReference>
<sequence length="170" mass="19087">MELFSQAQRNILSLNKQRLLAMEELKKLQDENKSLLQEIEVLETEVQGVPLEAVQSSTFCELLLRIDTMVVSGMISMHEASDLREKVVNNRSIIQSTFSEIHHKLHMGIFWHPATHLSELEDARQNGNSLHSSIICEVARESSSAPALASIRPPRPGCLGRRRLADALPP</sequence>
<keyword evidence="1" id="KW-0175">Coiled coil</keyword>
<organism evidence="2 3">
    <name type="scientific">Setaria viridis</name>
    <name type="common">Green bristlegrass</name>
    <name type="synonym">Setaria italica subsp. viridis</name>
    <dbReference type="NCBI Taxonomy" id="4556"/>
    <lineage>
        <taxon>Eukaryota</taxon>
        <taxon>Viridiplantae</taxon>
        <taxon>Streptophyta</taxon>
        <taxon>Embryophyta</taxon>
        <taxon>Tracheophyta</taxon>
        <taxon>Spermatophyta</taxon>
        <taxon>Magnoliopsida</taxon>
        <taxon>Liliopsida</taxon>
        <taxon>Poales</taxon>
        <taxon>Poaceae</taxon>
        <taxon>PACMAD clade</taxon>
        <taxon>Panicoideae</taxon>
        <taxon>Panicodae</taxon>
        <taxon>Paniceae</taxon>
        <taxon>Cenchrinae</taxon>
        <taxon>Setaria</taxon>
    </lineage>
</organism>